<feature type="domain" description="Major facilitator superfamily (MFS) profile" evidence="6">
    <location>
        <begin position="14"/>
        <end position="410"/>
    </location>
</feature>
<evidence type="ECO:0000313" key="7">
    <source>
        <dbReference type="EMBL" id="XBH06569.1"/>
    </source>
</evidence>
<evidence type="ECO:0000256" key="5">
    <source>
        <dbReference type="SAM" id="Phobius"/>
    </source>
</evidence>
<dbReference type="Pfam" id="PF07690">
    <property type="entry name" value="MFS_1"/>
    <property type="match status" value="1"/>
</dbReference>
<feature type="transmembrane region" description="Helical" evidence="5">
    <location>
        <begin position="144"/>
        <end position="164"/>
    </location>
</feature>
<dbReference type="EMBL" id="CP155447">
    <property type="protein sequence ID" value="XBH06569.1"/>
    <property type="molecule type" value="Genomic_DNA"/>
</dbReference>
<evidence type="ECO:0000256" key="1">
    <source>
        <dbReference type="ARBA" id="ARBA00004141"/>
    </source>
</evidence>
<feature type="transmembrane region" description="Helical" evidence="5">
    <location>
        <begin position="87"/>
        <end position="105"/>
    </location>
</feature>
<comment type="subcellular location">
    <subcellularLocation>
        <location evidence="1">Membrane</location>
        <topology evidence="1">Multi-pass membrane protein</topology>
    </subcellularLocation>
</comment>
<organism evidence="7">
    <name type="scientific">Singulisphaera sp. Ch08</name>
    <dbReference type="NCBI Taxonomy" id="3120278"/>
    <lineage>
        <taxon>Bacteria</taxon>
        <taxon>Pseudomonadati</taxon>
        <taxon>Planctomycetota</taxon>
        <taxon>Planctomycetia</taxon>
        <taxon>Isosphaerales</taxon>
        <taxon>Isosphaeraceae</taxon>
        <taxon>Singulisphaera</taxon>
    </lineage>
</organism>
<accession>A0AAU7CML6</accession>
<feature type="transmembrane region" description="Helical" evidence="5">
    <location>
        <begin position="293"/>
        <end position="312"/>
    </location>
</feature>
<sequence length="415" mass="43762">MSGASLSPRARAAVLAAAFAGLLFDGVELGLMPVASLSVSKSLLGEAFTPTLGGTWFARFTAALMFGAAVGGIALGHLGDRIGRARAMGVSILCYSLFAALGAWAETQEQMLILRFIVGLGVGGMWPNGVALVSECWPDASRSFVSGVTAAGLNVGILMLSQLARIWPITSDSWRWVFKLSGAPAVLGVLVLVALPESPKWLAARGEPGRRPPRLRELFRPDLLRITLAGIVLSAIPMVGAWAASKWMIPWADKVAGSANAQYKAETQGWWALGATLGCFAGAQLASRLGRRLSYVLISAGSAAMTFAMFQLTAPLRPSFHPVVFAQGFVATLFFGWLALYLPELFPTRVRASGVGLAYNSGRFATAVGVVLAGMLFTALGGDYPRVGALCALIYGIGVPIIWWAPETANESLKT</sequence>
<dbReference type="PANTHER" id="PTHR23508:SF10">
    <property type="entry name" value="CARBOXYLIC ACID TRANSPORTER PROTEIN HOMOLOG"/>
    <property type="match status" value="1"/>
</dbReference>
<evidence type="ECO:0000259" key="6">
    <source>
        <dbReference type="PROSITE" id="PS50850"/>
    </source>
</evidence>
<dbReference type="GO" id="GO:0005886">
    <property type="term" value="C:plasma membrane"/>
    <property type="evidence" value="ECO:0007669"/>
    <property type="project" value="TreeGrafter"/>
</dbReference>
<dbReference type="InterPro" id="IPR020846">
    <property type="entry name" value="MFS_dom"/>
</dbReference>
<feature type="transmembrane region" description="Helical" evidence="5">
    <location>
        <begin position="176"/>
        <end position="195"/>
    </location>
</feature>
<protein>
    <submittedName>
        <fullName evidence="7">MFS transporter</fullName>
    </submittedName>
</protein>
<evidence type="ECO:0000256" key="4">
    <source>
        <dbReference type="ARBA" id="ARBA00023136"/>
    </source>
</evidence>
<evidence type="ECO:0000256" key="3">
    <source>
        <dbReference type="ARBA" id="ARBA00022989"/>
    </source>
</evidence>
<feature type="transmembrane region" description="Helical" evidence="5">
    <location>
        <begin position="56"/>
        <end position="75"/>
    </location>
</feature>
<dbReference type="AlphaFoldDB" id="A0AAU7CML6"/>
<dbReference type="PANTHER" id="PTHR23508">
    <property type="entry name" value="CARBOXYLIC ACID TRANSPORTER PROTEIN HOMOLOG"/>
    <property type="match status" value="1"/>
</dbReference>
<dbReference type="InterPro" id="IPR011701">
    <property type="entry name" value="MFS"/>
</dbReference>
<dbReference type="RefSeq" id="WP_406699420.1">
    <property type="nucleotide sequence ID" value="NZ_CP155447.1"/>
</dbReference>
<feature type="transmembrane region" description="Helical" evidence="5">
    <location>
        <begin position="364"/>
        <end position="381"/>
    </location>
</feature>
<evidence type="ECO:0000256" key="2">
    <source>
        <dbReference type="ARBA" id="ARBA00022692"/>
    </source>
</evidence>
<keyword evidence="4 5" id="KW-0472">Membrane</keyword>
<dbReference type="Gene3D" id="1.20.1250.20">
    <property type="entry name" value="MFS general substrate transporter like domains"/>
    <property type="match status" value="2"/>
</dbReference>
<proteinExistence type="predicted"/>
<dbReference type="SUPFAM" id="SSF103473">
    <property type="entry name" value="MFS general substrate transporter"/>
    <property type="match status" value="1"/>
</dbReference>
<gene>
    <name evidence="7" type="ORF">V5E97_11170</name>
</gene>
<reference evidence="7" key="1">
    <citation type="submission" date="2024-05" db="EMBL/GenBank/DDBJ databases">
        <title>Planctomycetes of the genus Singulisphaera possess chitinolytic capabilities.</title>
        <authorList>
            <person name="Ivanova A."/>
        </authorList>
    </citation>
    <scope>NUCLEOTIDE SEQUENCE</scope>
    <source>
        <strain evidence="7">Ch08T</strain>
    </source>
</reference>
<feature type="transmembrane region" description="Helical" evidence="5">
    <location>
        <begin position="324"/>
        <end position="343"/>
    </location>
</feature>
<feature type="transmembrane region" description="Helical" evidence="5">
    <location>
        <begin position="269"/>
        <end position="286"/>
    </location>
</feature>
<dbReference type="InterPro" id="IPR005829">
    <property type="entry name" value="Sugar_transporter_CS"/>
</dbReference>
<dbReference type="PROSITE" id="PS00217">
    <property type="entry name" value="SUGAR_TRANSPORT_2"/>
    <property type="match status" value="1"/>
</dbReference>
<feature type="transmembrane region" description="Helical" evidence="5">
    <location>
        <begin position="111"/>
        <end position="132"/>
    </location>
</feature>
<feature type="transmembrane region" description="Helical" evidence="5">
    <location>
        <begin position="223"/>
        <end position="249"/>
    </location>
</feature>
<name>A0AAU7CML6_9BACT</name>
<feature type="transmembrane region" description="Helical" evidence="5">
    <location>
        <begin position="387"/>
        <end position="405"/>
    </location>
</feature>
<keyword evidence="3 5" id="KW-1133">Transmembrane helix</keyword>
<dbReference type="PROSITE" id="PS50850">
    <property type="entry name" value="MFS"/>
    <property type="match status" value="1"/>
</dbReference>
<dbReference type="InterPro" id="IPR036259">
    <property type="entry name" value="MFS_trans_sf"/>
</dbReference>
<dbReference type="GO" id="GO:0046943">
    <property type="term" value="F:carboxylic acid transmembrane transporter activity"/>
    <property type="evidence" value="ECO:0007669"/>
    <property type="project" value="TreeGrafter"/>
</dbReference>
<keyword evidence="2 5" id="KW-0812">Transmembrane</keyword>